<keyword evidence="2" id="KW-0812">Transmembrane</keyword>
<proteinExistence type="predicted"/>
<protein>
    <submittedName>
        <fullName evidence="3">Uncharacterized protein</fullName>
    </submittedName>
</protein>
<dbReference type="Proteomes" id="UP000529417">
    <property type="component" value="Unassembled WGS sequence"/>
</dbReference>
<dbReference type="AlphaFoldDB" id="A0A7Z0I245"/>
<feature type="transmembrane region" description="Helical" evidence="2">
    <location>
        <begin position="86"/>
        <end position="104"/>
    </location>
</feature>
<dbReference type="RefSeq" id="WP_179906942.1">
    <property type="nucleotide sequence ID" value="NZ_JACBXS010000034.1"/>
</dbReference>
<keyword evidence="2" id="KW-0472">Membrane</keyword>
<comment type="caution">
    <text evidence="3">The sequence shown here is derived from an EMBL/GenBank/DDBJ whole genome shotgun (WGS) entry which is preliminary data.</text>
</comment>
<evidence type="ECO:0000256" key="2">
    <source>
        <dbReference type="SAM" id="Phobius"/>
    </source>
</evidence>
<reference evidence="3 4" key="1">
    <citation type="journal article" date="2000" name="Arch. Microbiol.">
        <title>Rhodobaca bogoriensis gen. nov. and sp. nov., an alkaliphilic purple nonsulfur bacterium from African Rift Valley soda lakes.</title>
        <authorList>
            <person name="Milford A.D."/>
            <person name="Achenbach L.A."/>
            <person name="Jung D.O."/>
            <person name="Madigan M.T."/>
        </authorList>
    </citation>
    <scope>NUCLEOTIDE SEQUENCE [LARGE SCALE GENOMIC DNA]</scope>
    <source>
        <strain evidence="3 4">2376</strain>
    </source>
</reference>
<evidence type="ECO:0000313" key="3">
    <source>
        <dbReference type="EMBL" id="NYS26144.1"/>
    </source>
</evidence>
<organism evidence="3 4">
    <name type="scientific">Rhabdonatronobacter sediminivivens</name>
    <dbReference type="NCBI Taxonomy" id="2743469"/>
    <lineage>
        <taxon>Bacteria</taxon>
        <taxon>Pseudomonadati</taxon>
        <taxon>Pseudomonadota</taxon>
        <taxon>Alphaproteobacteria</taxon>
        <taxon>Rhodobacterales</taxon>
        <taxon>Paracoccaceae</taxon>
        <taxon>Rhabdonatronobacter</taxon>
    </lineage>
</organism>
<evidence type="ECO:0000256" key="1">
    <source>
        <dbReference type="SAM" id="MobiDB-lite"/>
    </source>
</evidence>
<accession>A0A7Z0I245</accession>
<evidence type="ECO:0000313" key="4">
    <source>
        <dbReference type="Proteomes" id="UP000529417"/>
    </source>
</evidence>
<sequence>MTIQTRLRLTNVLGSLILVAPFAAGLGGFDPVMWIVFWAIFALWFLGVQAPLGEHPMPLAAALTAQGAVVALLMGLGHAAGLWADAVLPAWLLIGGAVGALLLGRWIRVPPEEIEALVRQAANAADAHDTQPEAAEAPEPVPEPDPEPEPEPDYDPDAAQDALAAMARALDALDPVAPDAGALAEALRPALTDAGPRAVAAALFERAAGDAPLRERRALVALMAEPQVVSFMTGEKLPARVFDAIAAEDCEIGLAGWAVEAGALLDQSPATVADFPTPARIDQVADRYAVEDTALCARLQAIATQLRESDGAAG</sequence>
<keyword evidence="2" id="KW-1133">Transmembrane helix</keyword>
<name>A0A7Z0I245_9RHOB</name>
<feature type="region of interest" description="Disordered" evidence="1">
    <location>
        <begin position="120"/>
        <end position="157"/>
    </location>
</feature>
<feature type="transmembrane region" description="Helical" evidence="2">
    <location>
        <begin position="12"/>
        <end position="29"/>
    </location>
</feature>
<feature type="transmembrane region" description="Helical" evidence="2">
    <location>
        <begin position="35"/>
        <end position="52"/>
    </location>
</feature>
<feature type="transmembrane region" description="Helical" evidence="2">
    <location>
        <begin position="59"/>
        <end position="80"/>
    </location>
</feature>
<gene>
    <name evidence="3" type="ORF">HUK65_14210</name>
</gene>
<dbReference type="EMBL" id="JACBXS010000034">
    <property type="protein sequence ID" value="NYS26144.1"/>
    <property type="molecule type" value="Genomic_DNA"/>
</dbReference>
<feature type="compositionally biased region" description="Acidic residues" evidence="1">
    <location>
        <begin position="142"/>
        <end position="157"/>
    </location>
</feature>
<keyword evidence="4" id="KW-1185">Reference proteome</keyword>